<keyword evidence="1" id="KW-0732">Signal</keyword>
<reference evidence="3" key="1">
    <citation type="submission" date="2022-06" db="EMBL/GenBank/DDBJ databases">
        <title>A novel DMS-producing enzyme.</title>
        <authorList>
            <person name="Zhang Y."/>
        </authorList>
    </citation>
    <scope>NUCLEOTIDE SEQUENCE</scope>
    <source>
        <strain evidence="3">RT37</strain>
    </source>
</reference>
<organism evidence="3">
    <name type="scientific">Halomonas sp. RT37</name>
    <dbReference type="NCBI Taxonomy" id="2950872"/>
    <lineage>
        <taxon>Bacteria</taxon>
        <taxon>Pseudomonadati</taxon>
        <taxon>Pseudomonadota</taxon>
        <taxon>Gammaproteobacteria</taxon>
        <taxon>Oceanospirillales</taxon>
        <taxon>Halomonadaceae</taxon>
        <taxon>Halomonas</taxon>
    </lineage>
</organism>
<dbReference type="PANTHER" id="PTHR30006:SF25">
    <property type="entry name" value="PHOSPHOGLYCERATE TRANSPORT REGULATORY PROTEIN PGTC"/>
    <property type="match status" value="1"/>
</dbReference>
<evidence type="ECO:0000256" key="2">
    <source>
        <dbReference type="SAM" id="MobiDB-lite"/>
    </source>
</evidence>
<gene>
    <name evidence="3" type="ORF">NFG58_11805</name>
</gene>
<protein>
    <submittedName>
        <fullName evidence="3">ABC transporter substrate-binding protein</fullName>
    </submittedName>
</protein>
<evidence type="ECO:0000256" key="1">
    <source>
        <dbReference type="ARBA" id="ARBA00022729"/>
    </source>
</evidence>
<dbReference type="Pfam" id="PF13531">
    <property type="entry name" value="SBP_bac_11"/>
    <property type="match status" value="1"/>
</dbReference>
<name>A0AAU7KCD9_9GAMM</name>
<dbReference type="EMBL" id="CP098827">
    <property type="protein sequence ID" value="XBO69317.1"/>
    <property type="molecule type" value="Genomic_DNA"/>
</dbReference>
<sequence>MISHTLALPPWMTAVVTLVASLALWSLLPDESLAQSIPEAGSDSPLEAHPGNASQQPAYDEVTLEGTGESSDALVIHAALDIPYALPLLEDFHRRHPRYTITYRNFSTLDVHQRFLDAPAEADVVISSAMPWQYLLVNEGHAQSIDTAITQRWPDTAKWRQELFAFTFEPIVMVVSRRLEQRLGPVDSRADLLGLLAEARSPLQGRLVTYDPTSSGAGYTYAIEESRLSPRYWDLVAALGKADTALVNTTGAMLEGLRQGRYDIAYNVLGSYARERIADDPELRLVIPDDYALVIRRLAFVPRQAPHTGAARRFIDYLLSADGQRVIAEAGELGALHPQLDGPGTATAMRRDYPDGLRPIPLSPGLLATLDELKRTALLARWQREFHDQPVDTRAIEQFSR</sequence>
<dbReference type="AlphaFoldDB" id="A0AAU7KCD9"/>
<dbReference type="GO" id="GO:0030288">
    <property type="term" value="C:outer membrane-bounded periplasmic space"/>
    <property type="evidence" value="ECO:0007669"/>
    <property type="project" value="TreeGrafter"/>
</dbReference>
<evidence type="ECO:0000313" key="3">
    <source>
        <dbReference type="EMBL" id="XBO69317.1"/>
    </source>
</evidence>
<accession>A0AAU7KCD9</accession>
<dbReference type="RefSeq" id="WP_348826558.1">
    <property type="nucleotide sequence ID" value="NZ_CP098827.1"/>
</dbReference>
<dbReference type="SUPFAM" id="SSF53850">
    <property type="entry name" value="Periplasmic binding protein-like II"/>
    <property type="match status" value="1"/>
</dbReference>
<feature type="region of interest" description="Disordered" evidence="2">
    <location>
        <begin position="36"/>
        <end position="61"/>
    </location>
</feature>
<dbReference type="PANTHER" id="PTHR30006">
    <property type="entry name" value="THIAMINE-BINDING PERIPLASMIC PROTEIN-RELATED"/>
    <property type="match status" value="1"/>
</dbReference>
<proteinExistence type="predicted"/>
<dbReference type="Gene3D" id="3.40.190.10">
    <property type="entry name" value="Periplasmic binding protein-like II"/>
    <property type="match status" value="2"/>
</dbReference>